<keyword evidence="2" id="KW-1185">Reference proteome</keyword>
<organism evidence="1 2">
    <name type="scientific">Antarcticirhabdus aurantiaca</name>
    <dbReference type="NCBI Taxonomy" id="2606717"/>
    <lineage>
        <taxon>Bacteria</taxon>
        <taxon>Pseudomonadati</taxon>
        <taxon>Pseudomonadota</taxon>
        <taxon>Alphaproteobacteria</taxon>
        <taxon>Hyphomicrobiales</taxon>
        <taxon>Aurantimonadaceae</taxon>
        <taxon>Antarcticirhabdus</taxon>
    </lineage>
</organism>
<evidence type="ECO:0000313" key="1">
    <source>
        <dbReference type="EMBL" id="WAJ29593.1"/>
    </source>
</evidence>
<accession>A0ACD4NS84</accession>
<protein>
    <submittedName>
        <fullName evidence="1">Ergothioneine biosynthesis protein EgtB</fullName>
    </submittedName>
</protein>
<gene>
    <name evidence="1" type="primary">egtB</name>
    <name evidence="1" type="ORF">OXU80_04995</name>
</gene>
<dbReference type="EMBL" id="CP113520">
    <property type="protein sequence ID" value="WAJ29593.1"/>
    <property type="molecule type" value="Genomic_DNA"/>
</dbReference>
<reference evidence="1" key="1">
    <citation type="submission" date="2022-11" db="EMBL/GenBank/DDBJ databases">
        <title>beta-Carotene-producing bacterium, Jeongeuplla avenae sp. nov., alleviates the salt stress of Arabidopsis seedlings.</title>
        <authorList>
            <person name="Jiang L."/>
            <person name="Lee J."/>
        </authorList>
    </citation>
    <scope>NUCLEOTIDE SEQUENCE</scope>
    <source>
        <strain evidence="1">DY_R2A_6</strain>
    </source>
</reference>
<name>A0ACD4NS84_9HYPH</name>
<proteinExistence type="predicted"/>
<evidence type="ECO:0000313" key="2">
    <source>
        <dbReference type="Proteomes" id="UP001163223"/>
    </source>
</evidence>
<dbReference type="Proteomes" id="UP001163223">
    <property type="component" value="Chromosome"/>
</dbReference>
<sequence>MSRSQAVKAAPSRALVERYATVRARSLFLAEPLTDADATVQTGPDACPAKWHLAMPTAFFETVVLKAHLPNYRPFDERLLALFDPFPESAGPRLVRAVPGLITRPSLDRVREWRAHVDAAMSTLLGEGAVGPDVEAAVELGCNREERQGELLLVDILHLFSCNPLKPNYREAEPRRMESASVDIPLWIGFPGGIAEIGRAPEDGGFAFDAERPRHQVLLRPFELADRPVTNGEWMEFIEDGGYRSPLLWLADGWEQILSEKWSHPLYWERRDGIWWTMTLRGMQPVDMSAPVAHLSYFEADAYARWAGRRLPTEAEWERAAEDVPVTGNLYERQALRPRRADGSQPGLKQVFGDVWEWTASAFAPYPGFKPSAGARAGSDARFANNRYVLKGGSCLTPASHIRASYRMAQQPHRRTAMAGLRLARDA</sequence>